<evidence type="ECO:0000259" key="2">
    <source>
        <dbReference type="Pfam" id="PF14365"/>
    </source>
</evidence>
<dbReference type="EMBL" id="PGOL01003903">
    <property type="protein sequence ID" value="PKI39083.1"/>
    <property type="molecule type" value="Genomic_DNA"/>
</dbReference>
<evidence type="ECO:0000313" key="4">
    <source>
        <dbReference type="Proteomes" id="UP000233551"/>
    </source>
</evidence>
<keyword evidence="1" id="KW-1133">Transmembrane helix</keyword>
<feature type="domain" description="Neprosin activation peptide" evidence="2">
    <location>
        <begin position="64"/>
        <end position="95"/>
    </location>
</feature>
<feature type="non-terminal residue" evidence="3">
    <location>
        <position position="95"/>
    </location>
</feature>
<dbReference type="AlphaFoldDB" id="A0A2I0I5J7"/>
<evidence type="ECO:0000313" key="3">
    <source>
        <dbReference type="EMBL" id="PKI39083.1"/>
    </source>
</evidence>
<protein>
    <recommendedName>
        <fullName evidence="2">Neprosin activation peptide domain-containing protein</fullName>
    </recommendedName>
</protein>
<dbReference type="STRING" id="22663.A0A2I0I5J7"/>
<keyword evidence="1" id="KW-0812">Transmembrane</keyword>
<keyword evidence="4" id="KW-1185">Reference proteome</keyword>
<feature type="transmembrane region" description="Helical" evidence="1">
    <location>
        <begin position="17"/>
        <end position="39"/>
    </location>
</feature>
<sequence length="95" mass="11245">MGTVDGSKRRYSSPSPVMIFFFFFFFFQSTVSCLNYTDYRQVSRLRFRRIQKHLDKINKPPVLTIESPDGDIIDCVHKREQPALDHPLLKNHKIQ</sequence>
<evidence type="ECO:0000256" key="1">
    <source>
        <dbReference type="SAM" id="Phobius"/>
    </source>
</evidence>
<dbReference type="InterPro" id="IPR025521">
    <property type="entry name" value="Neprosin_propep"/>
</dbReference>
<organism evidence="3 4">
    <name type="scientific">Punica granatum</name>
    <name type="common">Pomegranate</name>
    <dbReference type="NCBI Taxonomy" id="22663"/>
    <lineage>
        <taxon>Eukaryota</taxon>
        <taxon>Viridiplantae</taxon>
        <taxon>Streptophyta</taxon>
        <taxon>Embryophyta</taxon>
        <taxon>Tracheophyta</taxon>
        <taxon>Spermatophyta</taxon>
        <taxon>Magnoliopsida</taxon>
        <taxon>eudicotyledons</taxon>
        <taxon>Gunneridae</taxon>
        <taxon>Pentapetalae</taxon>
        <taxon>rosids</taxon>
        <taxon>malvids</taxon>
        <taxon>Myrtales</taxon>
        <taxon>Lythraceae</taxon>
        <taxon>Punica</taxon>
    </lineage>
</organism>
<name>A0A2I0I5J7_PUNGR</name>
<comment type="caution">
    <text evidence="3">The sequence shown here is derived from an EMBL/GenBank/DDBJ whole genome shotgun (WGS) entry which is preliminary data.</text>
</comment>
<reference evidence="3 4" key="1">
    <citation type="submission" date="2017-11" db="EMBL/GenBank/DDBJ databases">
        <title>De-novo sequencing of pomegranate (Punica granatum L.) genome.</title>
        <authorList>
            <person name="Akparov Z."/>
            <person name="Amiraslanov A."/>
            <person name="Hajiyeva S."/>
            <person name="Abbasov M."/>
            <person name="Kaur K."/>
            <person name="Hamwieh A."/>
            <person name="Solovyev V."/>
            <person name="Salamov A."/>
            <person name="Braich B."/>
            <person name="Kosarev P."/>
            <person name="Mahmoud A."/>
            <person name="Hajiyev E."/>
            <person name="Babayeva S."/>
            <person name="Izzatullayeva V."/>
            <person name="Mammadov A."/>
            <person name="Mammadov A."/>
            <person name="Sharifova S."/>
            <person name="Ojaghi J."/>
            <person name="Eynullazada K."/>
            <person name="Bayramov B."/>
            <person name="Abdulazimova A."/>
            <person name="Shahmuradov I."/>
        </authorList>
    </citation>
    <scope>NUCLEOTIDE SEQUENCE [LARGE SCALE GENOMIC DNA]</scope>
    <source>
        <strain evidence="4">cv. AG2017</strain>
        <tissue evidence="3">Leaf</tissue>
    </source>
</reference>
<gene>
    <name evidence="3" type="ORF">CRG98_040507</name>
</gene>
<keyword evidence="1" id="KW-0472">Membrane</keyword>
<proteinExistence type="predicted"/>
<accession>A0A2I0I5J7</accession>
<dbReference type="Pfam" id="PF14365">
    <property type="entry name" value="Neprosin_AP"/>
    <property type="match status" value="1"/>
</dbReference>
<dbReference type="Proteomes" id="UP000233551">
    <property type="component" value="Unassembled WGS sequence"/>
</dbReference>